<keyword evidence="3" id="KW-1185">Reference proteome</keyword>
<dbReference type="AlphaFoldDB" id="A0A495JW08"/>
<evidence type="ECO:0000313" key="2">
    <source>
        <dbReference type="EMBL" id="RKR93051.1"/>
    </source>
</evidence>
<evidence type="ECO:0000313" key="3">
    <source>
        <dbReference type="Proteomes" id="UP000277671"/>
    </source>
</evidence>
<accession>A0A495JW08</accession>
<reference evidence="2 3" key="1">
    <citation type="submission" date="2018-10" db="EMBL/GenBank/DDBJ databases">
        <title>Sequencing the genomes of 1000 actinobacteria strains.</title>
        <authorList>
            <person name="Klenk H.-P."/>
        </authorList>
    </citation>
    <scope>NUCLEOTIDE SEQUENCE [LARGE SCALE GENOMIC DNA]</scope>
    <source>
        <strain evidence="2 3">DSM 45175</strain>
    </source>
</reference>
<evidence type="ECO:0000256" key="1">
    <source>
        <dbReference type="SAM" id="MobiDB-lite"/>
    </source>
</evidence>
<dbReference type="RefSeq" id="WP_211349516.1">
    <property type="nucleotide sequence ID" value="NZ_RBKT01000001.1"/>
</dbReference>
<comment type="caution">
    <text evidence="2">The sequence shown here is derived from an EMBL/GenBank/DDBJ whole genome shotgun (WGS) entry which is preliminary data.</text>
</comment>
<feature type="region of interest" description="Disordered" evidence="1">
    <location>
        <begin position="1"/>
        <end position="21"/>
    </location>
</feature>
<dbReference type="SUPFAM" id="SSF56112">
    <property type="entry name" value="Protein kinase-like (PK-like)"/>
    <property type="match status" value="1"/>
</dbReference>
<dbReference type="InterPro" id="IPR011009">
    <property type="entry name" value="Kinase-like_dom_sf"/>
</dbReference>
<sequence>MSMTSSNNGAGGHPDPDLDLLTGPAAEEVLRTVLRPGGGELLTWRATQVEHQPGRRSTAAYQVRIRWSDGQVRDERLAACTGRPPRGTVVLDDGTDRVAAWRFPYDPDLPALRTAYDRHAVGVLLSDLGLGDGPVRLEVRAYRPRRRAVIEAIGSRHRVFLKVVRPDRVQDLHERHRLLVGAGLPAAPSLGYTPDGLLVLQALPGRTLRQALHAREAPPPGRALLTLLDRLPAELAHGRARPSWRERAPHYAAVLAAALPGVGEQATALAEAIVTESGTGPRTVVHGDLYESQLLVSGGRICGLLDVDTAGPGERLDDLACLLGHLSVLAQMRPERAGAILRAGAAYLASFERVVDPAELRYRTAAVVLSLATGPHRVQERDWPANTRTRLDLAALWLASARRLHRDRAAG</sequence>
<protein>
    <submittedName>
        <fullName evidence="2">Uncharacterized protein</fullName>
    </submittedName>
</protein>
<dbReference type="Gene3D" id="3.90.1200.10">
    <property type="match status" value="1"/>
</dbReference>
<proteinExistence type="predicted"/>
<dbReference type="Proteomes" id="UP000277671">
    <property type="component" value="Unassembled WGS sequence"/>
</dbReference>
<name>A0A495JW08_9ACTN</name>
<organism evidence="2 3">
    <name type="scientific">Micromonospora pisi</name>
    <dbReference type="NCBI Taxonomy" id="589240"/>
    <lineage>
        <taxon>Bacteria</taxon>
        <taxon>Bacillati</taxon>
        <taxon>Actinomycetota</taxon>
        <taxon>Actinomycetes</taxon>
        <taxon>Micromonosporales</taxon>
        <taxon>Micromonosporaceae</taxon>
        <taxon>Micromonospora</taxon>
    </lineage>
</organism>
<gene>
    <name evidence="2" type="ORF">BDK92_7558</name>
</gene>
<dbReference type="EMBL" id="RBKT01000001">
    <property type="protein sequence ID" value="RKR93051.1"/>
    <property type="molecule type" value="Genomic_DNA"/>
</dbReference>